<reference evidence="1" key="2">
    <citation type="journal article" date="2015" name="Data Brief">
        <title>Shoot transcriptome of the giant reed, Arundo donax.</title>
        <authorList>
            <person name="Barrero R.A."/>
            <person name="Guerrero F.D."/>
            <person name="Moolhuijzen P."/>
            <person name="Goolsby J.A."/>
            <person name="Tidwell J."/>
            <person name="Bellgard S.E."/>
            <person name="Bellgard M.I."/>
        </authorList>
    </citation>
    <scope>NUCLEOTIDE SEQUENCE</scope>
    <source>
        <tissue evidence="1">Shoot tissue taken approximately 20 cm above the soil surface</tissue>
    </source>
</reference>
<accession>A0A0A9FMC2</accession>
<name>A0A0A9FMC2_ARUDO</name>
<organism evidence="1">
    <name type="scientific">Arundo donax</name>
    <name type="common">Giant reed</name>
    <name type="synonym">Donax arundinaceus</name>
    <dbReference type="NCBI Taxonomy" id="35708"/>
    <lineage>
        <taxon>Eukaryota</taxon>
        <taxon>Viridiplantae</taxon>
        <taxon>Streptophyta</taxon>
        <taxon>Embryophyta</taxon>
        <taxon>Tracheophyta</taxon>
        <taxon>Spermatophyta</taxon>
        <taxon>Magnoliopsida</taxon>
        <taxon>Liliopsida</taxon>
        <taxon>Poales</taxon>
        <taxon>Poaceae</taxon>
        <taxon>PACMAD clade</taxon>
        <taxon>Arundinoideae</taxon>
        <taxon>Arundineae</taxon>
        <taxon>Arundo</taxon>
    </lineage>
</organism>
<proteinExistence type="predicted"/>
<sequence>MGLNSEYWNKVCTNKKTATIGIQFERNNGVCTLH</sequence>
<dbReference type="EMBL" id="GBRH01188433">
    <property type="protein sequence ID" value="JAE09463.1"/>
    <property type="molecule type" value="Transcribed_RNA"/>
</dbReference>
<protein>
    <submittedName>
        <fullName evidence="1">Uncharacterized protein</fullName>
    </submittedName>
</protein>
<evidence type="ECO:0000313" key="1">
    <source>
        <dbReference type="EMBL" id="JAE09463.1"/>
    </source>
</evidence>
<dbReference type="AlphaFoldDB" id="A0A0A9FMC2"/>
<reference evidence="1" key="1">
    <citation type="submission" date="2014-09" db="EMBL/GenBank/DDBJ databases">
        <authorList>
            <person name="Magalhaes I.L.F."/>
            <person name="Oliveira U."/>
            <person name="Santos F.R."/>
            <person name="Vidigal T.H.D.A."/>
            <person name="Brescovit A.D."/>
            <person name="Santos A.J."/>
        </authorList>
    </citation>
    <scope>NUCLEOTIDE SEQUENCE</scope>
    <source>
        <tissue evidence="1">Shoot tissue taken approximately 20 cm above the soil surface</tissue>
    </source>
</reference>